<dbReference type="CDD" id="cd00093">
    <property type="entry name" value="HTH_XRE"/>
    <property type="match status" value="1"/>
</dbReference>
<dbReference type="AlphaFoldDB" id="A0A517KMP5"/>
<dbReference type="SMART" id="SM00530">
    <property type="entry name" value="HTH_XRE"/>
    <property type="match status" value="1"/>
</dbReference>
<gene>
    <name evidence="3" type="ORF">FP483_15090</name>
</gene>
<dbReference type="InterPro" id="IPR001387">
    <property type="entry name" value="Cro/C1-type_HTH"/>
</dbReference>
<dbReference type="InterPro" id="IPR050807">
    <property type="entry name" value="TransReg_Diox_bact_type"/>
</dbReference>
<proteinExistence type="predicted"/>
<dbReference type="InterPro" id="IPR010982">
    <property type="entry name" value="Lambda_DNA-bd_dom_sf"/>
</dbReference>
<sequence length="108" mass="12518">MRTSAEIGKLIKQLRKENNVNLTDFATKIGVNKSTLSRYENGSRKIPMEDIAEIANALKVTPEYLLLKNRQTENEVQHRAAHLEGELTDDEWQRVLDYADYIRSKRKS</sequence>
<geneLocation type="plasmid" evidence="3">
    <name>pSALNT106</name>
</geneLocation>
<evidence type="ECO:0000313" key="3">
    <source>
        <dbReference type="EMBL" id="QDS64661.1"/>
    </source>
</evidence>
<keyword evidence="3" id="KW-0614">Plasmid</keyword>
<evidence type="ECO:0000259" key="2">
    <source>
        <dbReference type="PROSITE" id="PS50943"/>
    </source>
</evidence>
<reference evidence="3" key="1">
    <citation type="submission" date="2019-07" db="EMBL/GenBank/DDBJ databases">
        <title>Comparative genomics of plasmid bearing Staphylococcus aureus strains isolated from various retail meats.</title>
        <authorList>
            <person name="Neyaz L."/>
            <person name="Karki A.B."/>
            <person name="Fakhr M.K."/>
        </authorList>
    </citation>
    <scope>NUCLEOTIDE SEQUENCE</scope>
    <source>
        <strain evidence="3">B6-55A</strain>
        <plasmid evidence="3">pSALNT106</plasmid>
    </source>
</reference>
<evidence type="ECO:0000256" key="1">
    <source>
        <dbReference type="ARBA" id="ARBA00023125"/>
    </source>
</evidence>
<dbReference type="GO" id="GO:0003700">
    <property type="term" value="F:DNA-binding transcription factor activity"/>
    <property type="evidence" value="ECO:0007669"/>
    <property type="project" value="TreeGrafter"/>
</dbReference>
<name>A0A517KMP5_STAAU</name>
<organism evidence="3">
    <name type="scientific">Staphylococcus aureus</name>
    <dbReference type="NCBI Taxonomy" id="1280"/>
    <lineage>
        <taxon>Bacteria</taxon>
        <taxon>Bacillati</taxon>
        <taxon>Bacillota</taxon>
        <taxon>Bacilli</taxon>
        <taxon>Bacillales</taxon>
        <taxon>Staphylococcaceae</taxon>
        <taxon>Staphylococcus</taxon>
    </lineage>
</organism>
<dbReference type="SUPFAM" id="SSF47413">
    <property type="entry name" value="lambda repressor-like DNA-binding domains"/>
    <property type="match status" value="1"/>
</dbReference>
<dbReference type="Pfam" id="PF01381">
    <property type="entry name" value="HTH_3"/>
    <property type="match status" value="1"/>
</dbReference>
<dbReference type="RefSeq" id="WP_208716663.1">
    <property type="nucleotide sequence ID" value="NZ_CP042148.1"/>
</dbReference>
<feature type="domain" description="HTH cro/C1-type" evidence="2">
    <location>
        <begin position="11"/>
        <end position="65"/>
    </location>
</feature>
<protein>
    <submittedName>
        <fullName evidence="3">Helix-turn-helix transcriptional regulator</fullName>
    </submittedName>
</protein>
<accession>A0A517KMP5</accession>
<dbReference type="GO" id="GO:0005829">
    <property type="term" value="C:cytosol"/>
    <property type="evidence" value="ECO:0007669"/>
    <property type="project" value="TreeGrafter"/>
</dbReference>
<dbReference type="PROSITE" id="PS50943">
    <property type="entry name" value="HTH_CROC1"/>
    <property type="match status" value="1"/>
</dbReference>
<keyword evidence="1" id="KW-0238">DNA-binding</keyword>
<dbReference type="GO" id="GO:0003677">
    <property type="term" value="F:DNA binding"/>
    <property type="evidence" value="ECO:0007669"/>
    <property type="project" value="UniProtKB-KW"/>
</dbReference>
<dbReference type="EMBL" id="CP042148">
    <property type="protein sequence ID" value="QDS64661.1"/>
    <property type="molecule type" value="Genomic_DNA"/>
</dbReference>
<dbReference type="Gene3D" id="1.10.260.40">
    <property type="entry name" value="lambda repressor-like DNA-binding domains"/>
    <property type="match status" value="1"/>
</dbReference>
<dbReference type="PANTHER" id="PTHR46797">
    <property type="entry name" value="HTH-TYPE TRANSCRIPTIONAL REGULATOR"/>
    <property type="match status" value="1"/>
</dbReference>
<dbReference type="PANTHER" id="PTHR46797:SF1">
    <property type="entry name" value="METHYLPHOSPHONATE SYNTHASE"/>
    <property type="match status" value="1"/>
</dbReference>
<feature type="non-terminal residue" evidence="3">
    <location>
        <position position="108"/>
    </location>
</feature>